<dbReference type="PIRSF" id="PIRSF003128">
    <property type="entry name" value="RecN"/>
    <property type="match status" value="1"/>
</dbReference>
<sequence length="588" mass="65886">MLKTLYIKNFALIDELTIEFGSGLNIITGETGAGKSILIGALGVVLGERANQELIRAGADKAIIEAVIDATNNERVKNLLTEHQHEFRDEMILRRELSIKGQSRCFINDSPATLALLKAVGELSIDLHGQHEHQSLLRVDTHLRLLDEYGGLGGLLEEYHAQLETLRQSKKKLESLRQQEKTLLEKKALLEFQIREIDAVSPEENEEEALITEQNVLENSEKLFSETSLIHEILYGADDSVHNRLVQVRNLLQDLARIDKSFSEPAADAYSAQVLVDEITKFVQSYNSRLEFNAERLEEVRERLVALQMLKRKYGEGNSLQKVLSYRKKIGEELSMATNFHEEISKIEKSVRQAQSALSEIAVRLSQKRREVAKRLSRAVVEELAKLGIPNAKFEVAFKHEEHPSGDIFYEGKHYTAFPNGLDQIEFKLSTNLGEDPKPLVKVASGGEISRVMLALKSVLAKSDRLPILVFDEIDTGISGKIAQTVGLSMKELSRYHQIIAITHLPQIAALADVHFRVHKESENGRTVSKVEPLSYEEHQYEVARLLSGASVTEATLKSAQELIAAGRNITDLPLAGKRHDSKTLFAE</sequence>
<dbReference type="GO" id="GO:0006310">
    <property type="term" value="P:DNA recombination"/>
    <property type="evidence" value="ECO:0007669"/>
    <property type="project" value="InterPro"/>
</dbReference>
<evidence type="ECO:0000259" key="11">
    <source>
        <dbReference type="Pfam" id="PF02463"/>
    </source>
</evidence>
<evidence type="ECO:0000256" key="6">
    <source>
        <dbReference type="ARBA" id="ARBA00022840"/>
    </source>
</evidence>
<accession>A0A395M003</accession>
<feature type="domain" description="RecF/RecN/SMC N-terminal" evidence="11">
    <location>
        <begin position="1"/>
        <end position="522"/>
    </location>
</feature>
<comment type="function">
    <text evidence="1 9">May be involved in recombinational repair of damaged DNA.</text>
</comment>
<dbReference type="InterPro" id="IPR027417">
    <property type="entry name" value="P-loop_NTPase"/>
</dbReference>
<dbReference type="CDD" id="cd03241">
    <property type="entry name" value="ABC_RecN"/>
    <property type="match status" value="2"/>
</dbReference>
<dbReference type="GO" id="GO:0006281">
    <property type="term" value="P:DNA repair"/>
    <property type="evidence" value="ECO:0007669"/>
    <property type="project" value="UniProtKB-KW"/>
</dbReference>
<dbReference type="GO" id="GO:0005524">
    <property type="term" value="F:ATP binding"/>
    <property type="evidence" value="ECO:0007669"/>
    <property type="project" value="UniProtKB-KW"/>
</dbReference>
<reference evidence="12 13" key="1">
    <citation type="journal article" date="2011" name="ISME J.">
        <title>Community ecology of hot spring cyanobacterial mats: predominant populations and their functional potential.</title>
        <authorList>
            <person name="Klatt C.G."/>
            <person name="Wood J.M."/>
            <person name="Rusch D.B."/>
            <person name="Bateson M.M."/>
            <person name="Hamamura N."/>
            <person name="Heidelberg J.F."/>
            <person name="Grossman A.R."/>
            <person name="Bhaya D."/>
            <person name="Cohan F.M."/>
            <person name="Kuhl M."/>
            <person name="Bryant D.A."/>
            <person name="Ward D.M."/>
        </authorList>
    </citation>
    <scope>NUCLEOTIDE SEQUENCE [LARGE SCALE GENOMIC DNA]</scope>
    <source>
        <strain evidence="12">OS</strain>
    </source>
</reference>
<dbReference type="InterPro" id="IPR004604">
    <property type="entry name" value="DNA_recomb/repair_RecN"/>
</dbReference>
<dbReference type="PANTHER" id="PTHR11059:SF0">
    <property type="entry name" value="DNA REPAIR PROTEIN RECN"/>
    <property type="match status" value="1"/>
</dbReference>
<dbReference type="FunFam" id="3.40.50.300:FF:000356">
    <property type="entry name" value="DNA repair protein RecN"/>
    <property type="match status" value="1"/>
</dbReference>
<dbReference type="GO" id="GO:0009432">
    <property type="term" value="P:SOS response"/>
    <property type="evidence" value="ECO:0007669"/>
    <property type="project" value="TreeGrafter"/>
</dbReference>
<proteinExistence type="inferred from homology"/>
<gene>
    <name evidence="12" type="primary">recN</name>
    <name evidence="12" type="ORF">D0433_12205</name>
</gene>
<evidence type="ECO:0000256" key="3">
    <source>
        <dbReference type="ARBA" id="ARBA00021315"/>
    </source>
</evidence>
<dbReference type="AlphaFoldDB" id="A0A395M003"/>
<evidence type="ECO:0000256" key="8">
    <source>
        <dbReference type="ARBA" id="ARBA00033408"/>
    </source>
</evidence>
<evidence type="ECO:0000256" key="1">
    <source>
        <dbReference type="ARBA" id="ARBA00003618"/>
    </source>
</evidence>
<evidence type="ECO:0000256" key="7">
    <source>
        <dbReference type="ARBA" id="ARBA00023204"/>
    </source>
</evidence>
<evidence type="ECO:0000256" key="4">
    <source>
        <dbReference type="ARBA" id="ARBA00022741"/>
    </source>
</evidence>
<evidence type="ECO:0000256" key="9">
    <source>
        <dbReference type="PIRNR" id="PIRNR003128"/>
    </source>
</evidence>
<keyword evidence="7 9" id="KW-0234">DNA repair</keyword>
<evidence type="ECO:0000256" key="2">
    <source>
        <dbReference type="ARBA" id="ARBA00009441"/>
    </source>
</evidence>
<dbReference type="InterPro" id="IPR003395">
    <property type="entry name" value="RecF/RecN/SMC_N"/>
</dbReference>
<dbReference type="PANTHER" id="PTHR11059">
    <property type="entry name" value="DNA REPAIR PROTEIN RECN"/>
    <property type="match status" value="1"/>
</dbReference>
<comment type="caution">
    <text evidence="12">The sequence shown here is derived from an EMBL/GenBank/DDBJ whole genome shotgun (WGS) entry which is preliminary data.</text>
</comment>
<dbReference type="FunFam" id="3.40.50.300:FF:000319">
    <property type="entry name" value="DNA repair protein RecN"/>
    <property type="match status" value="1"/>
</dbReference>
<dbReference type="Proteomes" id="UP000266389">
    <property type="component" value="Unassembled WGS sequence"/>
</dbReference>
<protein>
    <recommendedName>
        <fullName evidence="3 9">DNA repair protein RecN</fullName>
    </recommendedName>
    <alternativeName>
        <fullName evidence="8 9">Recombination protein N</fullName>
    </alternativeName>
</protein>
<comment type="similarity">
    <text evidence="2 9">Belongs to the RecN family.</text>
</comment>
<evidence type="ECO:0000256" key="10">
    <source>
        <dbReference type="SAM" id="Coils"/>
    </source>
</evidence>
<evidence type="ECO:0000313" key="13">
    <source>
        <dbReference type="Proteomes" id="UP000266389"/>
    </source>
</evidence>
<dbReference type="EMBL" id="PHFL01000068">
    <property type="protein sequence ID" value="RFM23234.1"/>
    <property type="molecule type" value="Genomic_DNA"/>
</dbReference>
<keyword evidence="5 9" id="KW-0227">DNA damage</keyword>
<dbReference type="Pfam" id="PF02463">
    <property type="entry name" value="SMC_N"/>
    <property type="match status" value="1"/>
</dbReference>
<name>A0A395M003_9BACT</name>
<dbReference type="SUPFAM" id="SSF52540">
    <property type="entry name" value="P-loop containing nucleoside triphosphate hydrolases"/>
    <property type="match status" value="2"/>
</dbReference>
<evidence type="ECO:0000313" key="12">
    <source>
        <dbReference type="EMBL" id="RFM23234.1"/>
    </source>
</evidence>
<dbReference type="GO" id="GO:0043590">
    <property type="term" value="C:bacterial nucleoid"/>
    <property type="evidence" value="ECO:0007669"/>
    <property type="project" value="TreeGrafter"/>
</dbReference>
<dbReference type="NCBIfam" id="TIGR00634">
    <property type="entry name" value="recN"/>
    <property type="match status" value="1"/>
</dbReference>
<organism evidence="12 13">
    <name type="scientific">Candidatus Thermochlorobacter aerophilus</name>
    <dbReference type="NCBI Taxonomy" id="1868324"/>
    <lineage>
        <taxon>Bacteria</taxon>
        <taxon>Pseudomonadati</taxon>
        <taxon>Chlorobiota</taxon>
        <taxon>Chlorobiia</taxon>
        <taxon>Chlorobiales</taxon>
        <taxon>Candidatus Thermochlorobacteriaceae</taxon>
        <taxon>Candidatus Thermochlorobacter</taxon>
    </lineage>
</organism>
<dbReference type="Gene3D" id="3.40.50.300">
    <property type="entry name" value="P-loop containing nucleotide triphosphate hydrolases"/>
    <property type="match status" value="2"/>
</dbReference>
<keyword evidence="6" id="KW-0067">ATP-binding</keyword>
<keyword evidence="4" id="KW-0547">Nucleotide-binding</keyword>
<evidence type="ECO:0000256" key="5">
    <source>
        <dbReference type="ARBA" id="ARBA00022763"/>
    </source>
</evidence>
<feature type="coiled-coil region" evidence="10">
    <location>
        <begin position="156"/>
        <end position="193"/>
    </location>
</feature>
<keyword evidence="10" id="KW-0175">Coiled coil</keyword>